<evidence type="ECO:0000256" key="4">
    <source>
        <dbReference type="PIRSR" id="PIRSR000097-3"/>
    </source>
</evidence>
<feature type="binding site" evidence="3">
    <location>
        <position position="113"/>
    </location>
    <ligand>
        <name>substrate</name>
    </ligand>
</feature>
<feature type="active site" description="Proton donor" evidence="2">
    <location>
        <position position="55"/>
    </location>
</feature>
<dbReference type="PIRSF" id="PIRSF000097">
    <property type="entry name" value="AKR"/>
    <property type="match status" value="1"/>
</dbReference>
<dbReference type="CDD" id="cd19071">
    <property type="entry name" value="AKR_AKR1-5-like"/>
    <property type="match status" value="1"/>
</dbReference>
<organism evidence="6 7">
    <name type="scientific">Daedalea quercina L-15889</name>
    <dbReference type="NCBI Taxonomy" id="1314783"/>
    <lineage>
        <taxon>Eukaryota</taxon>
        <taxon>Fungi</taxon>
        <taxon>Dikarya</taxon>
        <taxon>Basidiomycota</taxon>
        <taxon>Agaricomycotina</taxon>
        <taxon>Agaricomycetes</taxon>
        <taxon>Polyporales</taxon>
        <taxon>Fomitopsis</taxon>
    </lineage>
</organism>
<evidence type="ECO:0000256" key="3">
    <source>
        <dbReference type="PIRSR" id="PIRSR000097-2"/>
    </source>
</evidence>
<feature type="site" description="Lowers pKa of active site Tyr" evidence="4">
    <location>
        <position position="80"/>
    </location>
</feature>
<feature type="domain" description="NADP-dependent oxidoreductase" evidence="5">
    <location>
        <begin position="18"/>
        <end position="307"/>
    </location>
</feature>
<dbReference type="EMBL" id="KV429040">
    <property type="protein sequence ID" value="KZT72501.1"/>
    <property type="molecule type" value="Genomic_DNA"/>
</dbReference>
<dbReference type="PRINTS" id="PR00069">
    <property type="entry name" value="ALDKETRDTASE"/>
</dbReference>
<keyword evidence="1" id="KW-0560">Oxidoreductase</keyword>
<protein>
    <submittedName>
        <fullName evidence="6">Aldo/keto reductase</fullName>
    </submittedName>
</protein>
<evidence type="ECO:0000313" key="7">
    <source>
        <dbReference type="Proteomes" id="UP000076727"/>
    </source>
</evidence>
<dbReference type="OrthoDB" id="416253at2759"/>
<dbReference type="Proteomes" id="UP000076727">
    <property type="component" value="Unassembled WGS sequence"/>
</dbReference>
<dbReference type="InterPro" id="IPR018170">
    <property type="entry name" value="Aldo/ket_reductase_CS"/>
</dbReference>
<proteinExistence type="predicted"/>
<dbReference type="STRING" id="1314783.A0A165SUC9"/>
<evidence type="ECO:0000256" key="1">
    <source>
        <dbReference type="ARBA" id="ARBA00023002"/>
    </source>
</evidence>
<dbReference type="GO" id="GO:0016616">
    <property type="term" value="F:oxidoreductase activity, acting on the CH-OH group of donors, NAD or NADP as acceptor"/>
    <property type="evidence" value="ECO:0007669"/>
    <property type="project" value="UniProtKB-ARBA"/>
</dbReference>
<dbReference type="PROSITE" id="PS00062">
    <property type="entry name" value="ALDOKETO_REDUCTASE_2"/>
    <property type="match status" value="1"/>
</dbReference>
<evidence type="ECO:0000259" key="5">
    <source>
        <dbReference type="Pfam" id="PF00248"/>
    </source>
</evidence>
<dbReference type="AlphaFoldDB" id="A0A165SUC9"/>
<dbReference type="PANTHER" id="PTHR11732">
    <property type="entry name" value="ALDO/KETO REDUCTASE"/>
    <property type="match status" value="1"/>
</dbReference>
<sequence length="331" mass="37255">MASPLKFKLNTGAEMPAIGMGCWAGFSEEEAEGAVSWFLSALKAGYRHFDTAWLYGTEKYLGEAIRRSGVPREELWINTKLPWHHPAIKTVEESLDESLRTLGIDYVDSYLMHWPQVVDWPDDVGALELLRGAYKLFQEGKQSITVKDWPTFNETWKGMEAVYRKGKARNIGVSNFSIKTLEKLLETAEVVPAINQVEPDGPYSGPDDRYCRMHPYLVQEDLKAYCNAKGIRLVAYTATGYSAVLTNPAIVDLAAKYEASPAQVVLAWHLARGVIVVPKSADPQRQRDNLNLPTLDTEDVRRISALDRNERYNKAGPDGKVNGWTYEQLGW</sequence>
<dbReference type="SUPFAM" id="SSF51430">
    <property type="entry name" value="NAD(P)-linked oxidoreductase"/>
    <property type="match status" value="1"/>
</dbReference>
<dbReference type="InterPro" id="IPR036812">
    <property type="entry name" value="NAD(P)_OxRdtase_dom_sf"/>
</dbReference>
<reference evidence="6 7" key="1">
    <citation type="journal article" date="2016" name="Mol. Biol. Evol.">
        <title>Comparative Genomics of Early-Diverging Mushroom-Forming Fungi Provides Insights into the Origins of Lignocellulose Decay Capabilities.</title>
        <authorList>
            <person name="Nagy L.G."/>
            <person name="Riley R."/>
            <person name="Tritt A."/>
            <person name="Adam C."/>
            <person name="Daum C."/>
            <person name="Floudas D."/>
            <person name="Sun H."/>
            <person name="Yadav J.S."/>
            <person name="Pangilinan J."/>
            <person name="Larsson K.H."/>
            <person name="Matsuura K."/>
            <person name="Barry K."/>
            <person name="Labutti K."/>
            <person name="Kuo R."/>
            <person name="Ohm R.A."/>
            <person name="Bhattacharya S.S."/>
            <person name="Shirouzu T."/>
            <person name="Yoshinaga Y."/>
            <person name="Martin F.M."/>
            <person name="Grigoriev I.V."/>
            <person name="Hibbett D.S."/>
        </authorList>
    </citation>
    <scope>NUCLEOTIDE SEQUENCE [LARGE SCALE GENOMIC DNA]</scope>
    <source>
        <strain evidence="6 7">L-15889</strain>
    </source>
</reference>
<keyword evidence="7" id="KW-1185">Reference proteome</keyword>
<evidence type="ECO:0000313" key="6">
    <source>
        <dbReference type="EMBL" id="KZT72501.1"/>
    </source>
</evidence>
<gene>
    <name evidence="6" type="ORF">DAEQUDRAFT_735925</name>
</gene>
<dbReference type="PROSITE" id="PS00798">
    <property type="entry name" value="ALDOKETO_REDUCTASE_1"/>
    <property type="match status" value="1"/>
</dbReference>
<dbReference type="Pfam" id="PF00248">
    <property type="entry name" value="Aldo_ket_red"/>
    <property type="match status" value="1"/>
</dbReference>
<accession>A0A165SUC9</accession>
<evidence type="ECO:0000256" key="2">
    <source>
        <dbReference type="PIRSR" id="PIRSR000097-1"/>
    </source>
</evidence>
<name>A0A165SUC9_9APHY</name>
<dbReference type="InterPro" id="IPR023210">
    <property type="entry name" value="NADP_OxRdtase_dom"/>
</dbReference>
<dbReference type="InterPro" id="IPR020471">
    <property type="entry name" value="AKR"/>
</dbReference>
<dbReference type="FunFam" id="3.20.20.100:FF:000002">
    <property type="entry name" value="2,5-diketo-D-gluconic acid reductase A"/>
    <property type="match status" value="1"/>
</dbReference>
<dbReference type="Gene3D" id="3.20.20.100">
    <property type="entry name" value="NADP-dependent oxidoreductase domain"/>
    <property type="match status" value="1"/>
</dbReference>